<evidence type="ECO:0000256" key="4">
    <source>
        <dbReference type="PROSITE-ProRule" id="PRU01024"/>
    </source>
</evidence>
<feature type="active site" evidence="5">
    <location>
        <position position="405"/>
    </location>
</feature>
<dbReference type="GO" id="GO:0070041">
    <property type="term" value="F:rRNA (uridine-C5-)-methyltransferase activity"/>
    <property type="evidence" value="ECO:0007669"/>
    <property type="project" value="TreeGrafter"/>
</dbReference>
<gene>
    <name evidence="7" type="ORF">COB11_01400</name>
</gene>
<evidence type="ECO:0000256" key="2">
    <source>
        <dbReference type="ARBA" id="ARBA00022679"/>
    </source>
</evidence>
<evidence type="ECO:0000313" key="7">
    <source>
        <dbReference type="EMBL" id="PCI95731.1"/>
    </source>
</evidence>
<dbReference type="Pfam" id="PF05958">
    <property type="entry name" value="tRNA_U5-meth_tr"/>
    <property type="match status" value="1"/>
</dbReference>
<feature type="binding site" evidence="4">
    <location>
        <position position="313"/>
    </location>
    <ligand>
        <name>S-adenosyl-L-methionine</name>
        <dbReference type="ChEBI" id="CHEBI:59789"/>
    </ligand>
</feature>
<dbReference type="Gene3D" id="2.40.50.140">
    <property type="entry name" value="Nucleic acid-binding proteins"/>
    <property type="match status" value="1"/>
</dbReference>
<dbReference type="PANTHER" id="PTHR11061">
    <property type="entry name" value="RNA M5U METHYLTRANSFERASE"/>
    <property type="match status" value="1"/>
</dbReference>
<dbReference type="InterPro" id="IPR012340">
    <property type="entry name" value="NA-bd_OB-fold"/>
</dbReference>
<dbReference type="PROSITE" id="PS51687">
    <property type="entry name" value="SAM_MT_RNA_M5U"/>
    <property type="match status" value="1"/>
</dbReference>
<evidence type="ECO:0000256" key="5">
    <source>
        <dbReference type="PROSITE-ProRule" id="PRU10015"/>
    </source>
</evidence>
<dbReference type="GO" id="GO:0070475">
    <property type="term" value="P:rRNA base methylation"/>
    <property type="evidence" value="ECO:0007669"/>
    <property type="project" value="TreeGrafter"/>
</dbReference>
<keyword evidence="3 4" id="KW-0949">S-adenosyl-L-methionine</keyword>
<dbReference type="Proteomes" id="UP000217838">
    <property type="component" value="Unassembled WGS sequence"/>
</dbReference>
<dbReference type="Gene3D" id="3.40.50.150">
    <property type="entry name" value="Vaccinia Virus protein VP39"/>
    <property type="match status" value="1"/>
</dbReference>
<feature type="binding site" evidence="4">
    <location>
        <position position="334"/>
    </location>
    <ligand>
        <name>S-adenosyl-L-methionine</name>
        <dbReference type="ChEBI" id="CHEBI:59789"/>
    </ligand>
</feature>
<proteinExistence type="inferred from homology"/>
<dbReference type="PROSITE" id="PS01230">
    <property type="entry name" value="TRMA_1"/>
    <property type="match status" value="1"/>
</dbReference>
<feature type="domain" description="TRAM" evidence="6">
    <location>
        <begin position="2"/>
        <end position="60"/>
    </location>
</feature>
<feature type="binding site" evidence="4">
    <location>
        <position position="284"/>
    </location>
    <ligand>
        <name>S-adenosyl-L-methionine</name>
        <dbReference type="ChEBI" id="CHEBI:59789"/>
    </ligand>
</feature>
<dbReference type="InterPro" id="IPR002792">
    <property type="entry name" value="TRAM_dom"/>
</dbReference>
<dbReference type="Pfam" id="PF01938">
    <property type="entry name" value="TRAM"/>
    <property type="match status" value="1"/>
</dbReference>
<name>A0A2A4YM07_UNCAE</name>
<dbReference type="Gene3D" id="2.40.50.1070">
    <property type="match status" value="1"/>
</dbReference>
<dbReference type="InterPro" id="IPR010280">
    <property type="entry name" value="U5_MeTrfase_fam"/>
</dbReference>
<dbReference type="CDD" id="cd02440">
    <property type="entry name" value="AdoMet_MTases"/>
    <property type="match status" value="1"/>
</dbReference>
<evidence type="ECO:0000256" key="1">
    <source>
        <dbReference type="ARBA" id="ARBA00022603"/>
    </source>
</evidence>
<keyword evidence="2 4" id="KW-0808">Transferase</keyword>
<keyword evidence="1 4" id="KW-0489">Methyltransferase</keyword>
<dbReference type="InterPro" id="IPR029063">
    <property type="entry name" value="SAM-dependent_MTases_sf"/>
</dbReference>
<dbReference type="FunFam" id="2.40.50.1070:FF:000003">
    <property type="entry name" value="23S rRNA (Uracil-5-)-methyltransferase RumA"/>
    <property type="match status" value="1"/>
</dbReference>
<dbReference type="SUPFAM" id="SSF50249">
    <property type="entry name" value="Nucleic acid-binding proteins"/>
    <property type="match status" value="1"/>
</dbReference>
<dbReference type="InterPro" id="IPR030390">
    <property type="entry name" value="MeTrfase_TrmA_AS"/>
</dbReference>
<dbReference type="PROSITE" id="PS01231">
    <property type="entry name" value="TRMA_2"/>
    <property type="match status" value="1"/>
</dbReference>
<protein>
    <submittedName>
        <fullName evidence="7">23S rRNA (Uracil(1939)-C(5))-methyltransferase RlmD</fullName>
    </submittedName>
</protein>
<feature type="binding site" evidence="4">
    <location>
        <position position="378"/>
    </location>
    <ligand>
        <name>S-adenosyl-L-methionine</name>
        <dbReference type="ChEBI" id="CHEBI:59789"/>
    </ligand>
</feature>
<dbReference type="FunFam" id="2.40.50.140:FF:000097">
    <property type="entry name" value="23S rRNA (uracil(1939)-C(5))-methyltransferase RlmD"/>
    <property type="match status" value="1"/>
</dbReference>
<comment type="similarity">
    <text evidence="4">Belongs to the class I-like SAM-binding methyltransferase superfamily. RNA M5U methyltransferase family.</text>
</comment>
<sequence length="450" mass="50576">MQPNVSQIIECNIHDLGLHGEGIGAINNFTVFIQGALPKEFVRAKVTQVKKKYAIATLISVLKQSKDRINPKCPYFEKCGGCQIMHLSYDGQLFYKKKRIEDAFLRIAKLKLEKEVIMHKSPDEFAYRNKIQLPATKEQGVLKLGLYARGSHDIIPHDKCLIHSKLGEKIYTRVLQALEKSSLTPYDEKSMKGELRHVLIRTAVFNKEALITFITTKAPSCELKAVAKKIFDDLDEVKGIMHHKNAKATNAVFDRDFTNLFGRDHIFENLSNLSFKLSSASFFQVNSFQAEKLYKRAIELSGLTKNDTALDAYCGIGTLTLLAAIKARHVTGIEVVPSAIDDAKGNMERNKISNVSFVCAKVEDKIHEMGALDVVFLNPPRKGCDKHVIATINKKRPKTLIYVSCDPATLARDTKLLIEGGYKLDMLEGFDMFPQTMHVETLAKFTLELP</sequence>
<dbReference type="EMBL" id="NVUU01000010">
    <property type="protein sequence ID" value="PCI95731.1"/>
    <property type="molecule type" value="Genomic_DNA"/>
</dbReference>
<dbReference type="FunFam" id="3.40.50.150:FF:000009">
    <property type="entry name" value="23S rRNA (Uracil(1939)-C(5))-methyltransferase RlmD"/>
    <property type="match status" value="1"/>
</dbReference>
<dbReference type="NCBIfam" id="TIGR00479">
    <property type="entry name" value="rumA"/>
    <property type="match status" value="1"/>
</dbReference>
<dbReference type="InterPro" id="IPR030391">
    <property type="entry name" value="MeTrfase_TrmA_CS"/>
</dbReference>
<dbReference type="PROSITE" id="PS50926">
    <property type="entry name" value="TRAM"/>
    <property type="match status" value="1"/>
</dbReference>
<accession>A0A2A4YM07</accession>
<organism evidence="7 8">
    <name type="scientific">Aerophobetes bacterium</name>
    <dbReference type="NCBI Taxonomy" id="2030807"/>
    <lineage>
        <taxon>Bacteria</taxon>
        <taxon>Candidatus Aerophobota</taxon>
    </lineage>
</organism>
<evidence type="ECO:0000256" key="3">
    <source>
        <dbReference type="ARBA" id="ARBA00022691"/>
    </source>
</evidence>
<evidence type="ECO:0000313" key="8">
    <source>
        <dbReference type="Proteomes" id="UP000217838"/>
    </source>
</evidence>
<feature type="active site" description="Nucleophile" evidence="4">
    <location>
        <position position="405"/>
    </location>
</feature>
<comment type="caution">
    <text evidence="7">The sequence shown here is derived from an EMBL/GenBank/DDBJ whole genome shotgun (WGS) entry which is preliminary data.</text>
</comment>
<reference evidence="8" key="1">
    <citation type="submission" date="2017-08" db="EMBL/GenBank/DDBJ databases">
        <title>A dynamic microbial community with high functional redundancy inhabits the cold, oxic subseafloor aquifer.</title>
        <authorList>
            <person name="Tully B.J."/>
            <person name="Wheat C.G."/>
            <person name="Glazer B.T."/>
            <person name="Huber J.A."/>
        </authorList>
    </citation>
    <scope>NUCLEOTIDE SEQUENCE [LARGE SCALE GENOMIC DNA]</scope>
</reference>
<dbReference type="SUPFAM" id="SSF53335">
    <property type="entry name" value="S-adenosyl-L-methionine-dependent methyltransferases"/>
    <property type="match status" value="1"/>
</dbReference>
<evidence type="ECO:0000259" key="6">
    <source>
        <dbReference type="PROSITE" id="PS50926"/>
    </source>
</evidence>
<dbReference type="PANTHER" id="PTHR11061:SF30">
    <property type="entry name" value="TRNA (URACIL(54)-C(5))-METHYLTRANSFERASE"/>
    <property type="match status" value="1"/>
</dbReference>
<dbReference type="AlphaFoldDB" id="A0A2A4YM07"/>